<protein>
    <recommendedName>
        <fullName evidence="14">Sodium/proline symporter</fullName>
    </recommendedName>
    <alternativeName>
        <fullName evidence="14">Proline permease</fullName>
    </alternativeName>
</protein>
<comment type="caution">
    <text evidence="15">The sequence shown here is derived from an EMBL/GenBank/DDBJ whole genome shotgun (WGS) entry which is preliminary data.</text>
</comment>
<feature type="transmembrane region" description="Helical" evidence="14">
    <location>
        <begin position="317"/>
        <end position="343"/>
    </location>
</feature>
<comment type="catalytic activity">
    <reaction evidence="12">
        <text>L-proline(in) + Na(+)(in) = L-proline(out) + Na(+)(out)</text>
        <dbReference type="Rhea" id="RHEA:28967"/>
        <dbReference type="ChEBI" id="CHEBI:29101"/>
        <dbReference type="ChEBI" id="CHEBI:60039"/>
    </reaction>
</comment>
<dbReference type="Gene3D" id="1.20.1730.10">
    <property type="entry name" value="Sodium/glucose cotransporter"/>
    <property type="match status" value="1"/>
</dbReference>
<comment type="caution">
    <text evidence="14">Lacks conserved residue(s) required for the propagation of feature annotation.</text>
</comment>
<evidence type="ECO:0000313" key="16">
    <source>
        <dbReference type="Proteomes" id="UP001359886"/>
    </source>
</evidence>
<dbReference type="PANTHER" id="PTHR48086:SF3">
    <property type="entry name" value="SODIUM_PROLINE SYMPORTER"/>
    <property type="match status" value="1"/>
</dbReference>
<dbReference type="GO" id="GO:0005298">
    <property type="term" value="F:proline:sodium symporter activity"/>
    <property type="evidence" value="ECO:0007669"/>
    <property type="project" value="UniProtKB-UniRule"/>
</dbReference>
<evidence type="ECO:0000256" key="13">
    <source>
        <dbReference type="RuleBase" id="RU362091"/>
    </source>
</evidence>
<evidence type="ECO:0000256" key="6">
    <source>
        <dbReference type="ARBA" id="ARBA00022847"/>
    </source>
</evidence>
<evidence type="ECO:0000256" key="14">
    <source>
        <dbReference type="RuleBase" id="RU366012"/>
    </source>
</evidence>
<dbReference type="PROSITE" id="PS50283">
    <property type="entry name" value="NA_SOLUT_SYMP_3"/>
    <property type="match status" value="1"/>
</dbReference>
<dbReference type="EMBL" id="JAZHOG010000002">
    <property type="protein sequence ID" value="MEJ8566596.1"/>
    <property type="molecule type" value="Genomic_DNA"/>
</dbReference>
<dbReference type="GO" id="GO:0005886">
    <property type="term" value="C:plasma membrane"/>
    <property type="evidence" value="ECO:0007669"/>
    <property type="project" value="UniProtKB-SubCell"/>
</dbReference>
<feature type="transmembrane region" description="Helical" evidence="14">
    <location>
        <begin position="156"/>
        <end position="176"/>
    </location>
</feature>
<dbReference type="GO" id="GO:0031402">
    <property type="term" value="F:sodium ion binding"/>
    <property type="evidence" value="ECO:0007669"/>
    <property type="project" value="UniProtKB-UniRule"/>
</dbReference>
<comment type="similarity">
    <text evidence="2 13">Belongs to the sodium:solute symporter (SSF) (TC 2.A.21) family.</text>
</comment>
<accession>A0AAW9RAR6</accession>
<sequence>MTITMTVFLVYLALLAGLALWSRAESRTLHGYFIAGKKLPPWVVAFSTNATGESGWLLLGLTGMGYAVGAQAFWVVAGEVIGIGLAWLLLSRRLKRISDQHDSITVPDVLAARFGDSLHLLRGLSVLIILGMVGAYVAAQMVATGKAFAGFTPLDYAQGVLVGSAVIIAYTLVGGYKAVAWTDLIQGVLMLLGLLVLPAVAIHAAGGWGTVVATLGSADPGLLSPWGPEGKSTAALVGIVSFLAIGLPFMGVPQLMVRFMSARSEKSLVPAMTISVIVILLFDIGAVLTGMAGRALFPGLEDPESILPLLSTELLPPVLAGVMMVVVLAAIMSTVDSLLILASSAVVRDFLQRMRGSLRDDRQLATAGKWVTLLIGAIGIVFALQQSPLIFWFVLFAWSGLGAAFGPVLLCALWYPPTNRQGALAGMLGGFLTTMAWVIWFKPLTHDLLEIIPGFLVGLALTVGVSRITAERSD</sequence>
<feature type="transmembrane region" description="Helical" evidence="14">
    <location>
        <begin position="364"/>
        <end position="384"/>
    </location>
</feature>
<keyword evidence="7 14" id="KW-1133">Transmembrane helix</keyword>
<feature type="transmembrane region" description="Helical" evidence="14">
    <location>
        <begin position="66"/>
        <end position="90"/>
    </location>
</feature>
<evidence type="ECO:0000256" key="8">
    <source>
        <dbReference type="ARBA" id="ARBA00023053"/>
    </source>
</evidence>
<keyword evidence="8 14" id="KW-0915">Sodium</keyword>
<organism evidence="15 16">
    <name type="scientific">Elongatibacter sediminis</name>
    <dbReference type="NCBI Taxonomy" id="3119006"/>
    <lineage>
        <taxon>Bacteria</taxon>
        <taxon>Pseudomonadati</taxon>
        <taxon>Pseudomonadota</taxon>
        <taxon>Gammaproteobacteria</taxon>
        <taxon>Chromatiales</taxon>
        <taxon>Wenzhouxiangellaceae</taxon>
        <taxon>Elongatibacter</taxon>
    </lineage>
</organism>
<evidence type="ECO:0000256" key="3">
    <source>
        <dbReference type="ARBA" id="ARBA00022448"/>
    </source>
</evidence>
<evidence type="ECO:0000256" key="10">
    <source>
        <dbReference type="ARBA" id="ARBA00023136"/>
    </source>
</evidence>
<proteinExistence type="inferred from homology"/>
<dbReference type="AlphaFoldDB" id="A0AAW9RAR6"/>
<keyword evidence="14" id="KW-0997">Cell inner membrane</keyword>
<dbReference type="Pfam" id="PF00474">
    <property type="entry name" value="SSF"/>
    <property type="match status" value="1"/>
</dbReference>
<feature type="transmembrane region" description="Helical" evidence="14">
    <location>
        <begin position="390"/>
        <end position="415"/>
    </location>
</feature>
<gene>
    <name evidence="15" type="ORF">V3330_03060</name>
</gene>
<dbReference type="InterPro" id="IPR050277">
    <property type="entry name" value="Sodium:Solute_Symporter"/>
</dbReference>
<dbReference type="CDD" id="cd11475">
    <property type="entry name" value="SLC5sbd_PutP"/>
    <property type="match status" value="1"/>
</dbReference>
<comment type="function">
    <text evidence="14">Catalyzes the sodium-dependent uptake of extracellular L-proline.</text>
</comment>
<reference evidence="15 16" key="1">
    <citation type="submission" date="2024-02" db="EMBL/GenBank/DDBJ databases">
        <title>A novel Wenzhouxiangellaceae bacterium, isolated from coastal sediments.</title>
        <authorList>
            <person name="Du Z.-J."/>
            <person name="Ye Y.-Q."/>
            <person name="Zhang X.-Y."/>
        </authorList>
    </citation>
    <scope>NUCLEOTIDE SEQUENCE [LARGE SCALE GENOMIC DNA]</scope>
    <source>
        <strain evidence="15 16">CH-27</strain>
    </source>
</reference>
<evidence type="ECO:0000256" key="2">
    <source>
        <dbReference type="ARBA" id="ARBA00006434"/>
    </source>
</evidence>
<keyword evidence="11 14" id="KW-0739">Sodium transport</keyword>
<comment type="subcellular location">
    <subcellularLocation>
        <location evidence="14">Cell inner membrane</location>
        <topology evidence="14">Multi-pass membrane protein</topology>
    </subcellularLocation>
    <subcellularLocation>
        <location evidence="1">Cell membrane</location>
        <topology evidence="1">Multi-pass membrane protein</topology>
    </subcellularLocation>
</comment>
<keyword evidence="10 14" id="KW-0472">Membrane</keyword>
<feature type="transmembrane region" description="Helical" evidence="14">
    <location>
        <begin position="188"/>
        <end position="213"/>
    </location>
</feature>
<dbReference type="InterPro" id="IPR001734">
    <property type="entry name" value="Na/solute_symporter"/>
</dbReference>
<dbReference type="NCBIfam" id="TIGR00813">
    <property type="entry name" value="sss"/>
    <property type="match status" value="1"/>
</dbReference>
<keyword evidence="4" id="KW-1003">Cell membrane</keyword>
<dbReference type="PANTHER" id="PTHR48086">
    <property type="entry name" value="SODIUM/PROLINE SYMPORTER-RELATED"/>
    <property type="match status" value="1"/>
</dbReference>
<dbReference type="GO" id="GO:0015824">
    <property type="term" value="P:proline transport"/>
    <property type="evidence" value="ECO:0007669"/>
    <property type="project" value="UniProtKB-UniRule"/>
</dbReference>
<evidence type="ECO:0000256" key="5">
    <source>
        <dbReference type="ARBA" id="ARBA00022692"/>
    </source>
</evidence>
<feature type="transmembrane region" description="Helical" evidence="14">
    <location>
        <begin position="233"/>
        <end position="256"/>
    </location>
</feature>
<evidence type="ECO:0000256" key="9">
    <source>
        <dbReference type="ARBA" id="ARBA00023065"/>
    </source>
</evidence>
<keyword evidence="5 14" id="KW-0812">Transmembrane</keyword>
<keyword evidence="3 14" id="KW-0813">Transport</keyword>
<dbReference type="InterPro" id="IPR011851">
    <property type="entry name" value="Na/Pro_symporter"/>
</dbReference>
<keyword evidence="9 14" id="KW-0406">Ion transport</keyword>
<evidence type="ECO:0000256" key="4">
    <source>
        <dbReference type="ARBA" id="ARBA00022475"/>
    </source>
</evidence>
<keyword evidence="16" id="KW-1185">Reference proteome</keyword>
<dbReference type="Proteomes" id="UP001359886">
    <property type="component" value="Unassembled WGS sequence"/>
</dbReference>
<feature type="transmembrane region" description="Helical" evidence="14">
    <location>
        <begin position="452"/>
        <end position="470"/>
    </location>
</feature>
<feature type="transmembrane region" description="Helical" evidence="14">
    <location>
        <begin position="268"/>
        <end position="297"/>
    </location>
</feature>
<dbReference type="InterPro" id="IPR038377">
    <property type="entry name" value="Na/Glc_symporter_sf"/>
</dbReference>
<evidence type="ECO:0000313" key="15">
    <source>
        <dbReference type="EMBL" id="MEJ8566596.1"/>
    </source>
</evidence>
<evidence type="ECO:0000256" key="11">
    <source>
        <dbReference type="ARBA" id="ARBA00023201"/>
    </source>
</evidence>
<evidence type="ECO:0000256" key="12">
    <source>
        <dbReference type="ARBA" id="ARBA00033708"/>
    </source>
</evidence>
<keyword evidence="14" id="KW-0029">Amino-acid transport</keyword>
<evidence type="ECO:0000256" key="1">
    <source>
        <dbReference type="ARBA" id="ARBA00004651"/>
    </source>
</evidence>
<keyword evidence="6 14" id="KW-0769">Symport</keyword>
<name>A0AAW9RAR6_9GAMM</name>
<dbReference type="RefSeq" id="WP_354693920.1">
    <property type="nucleotide sequence ID" value="NZ_JAZHOG010000002.1"/>
</dbReference>
<evidence type="ECO:0000256" key="7">
    <source>
        <dbReference type="ARBA" id="ARBA00022989"/>
    </source>
</evidence>
<feature type="transmembrane region" description="Helical" evidence="14">
    <location>
        <begin position="123"/>
        <end position="144"/>
    </location>
</feature>
<feature type="transmembrane region" description="Helical" evidence="14">
    <location>
        <begin position="422"/>
        <end position="440"/>
    </location>
</feature>